<evidence type="ECO:0000256" key="3">
    <source>
        <dbReference type="ARBA" id="ARBA00022763"/>
    </source>
</evidence>
<evidence type="ECO:0000256" key="5">
    <source>
        <dbReference type="ARBA" id="ARBA00023204"/>
    </source>
</evidence>
<evidence type="ECO:0000313" key="9">
    <source>
        <dbReference type="EMBL" id="KKI49732.1"/>
    </source>
</evidence>
<evidence type="ECO:0000256" key="2">
    <source>
        <dbReference type="ARBA" id="ARBA00021310"/>
    </source>
</evidence>
<dbReference type="PANTHER" id="PTHR33991:SF1">
    <property type="entry name" value="DNA REPAIR PROTEIN RECO"/>
    <property type="match status" value="1"/>
</dbReference>
<dbReference type="Pfam" id="PF11967">
    <property type="entry name" value="RecO_N"/>
    <property type="match status" value="1"/>
</dbReference>
<dbReference type="Gene3D" id="2.40.50.140">
    <property type="entry name" value="Nucleic acid-binding proteins"/>
    <property type="match status" value="1"/>
</dbReference>
<dbReference type="GO" id="GO:0043590">
    <property type="term" value="C:bacterial nucleoid"/>
    <property type="evidence" value="ECO:0007669"/>
    <property type="project" value="TreeGrafter"/>
</dbReference>
<comment type="similarity">
    <text evidence="1 7">Belongs to the RecO family.</text>
</comment>
<dbReference type="NCBIfam" id="TIGR00613">
    <property type="entry name" value="reco"/>
    <property type="match status" value="1"/>
</dbReference>
<dbReference type="InterPro" id="IPR042242">
    <property type="entry name" value="RecO_C"/>
</dbReference>
<proteinExistence type="inferred from homology"/>
<name>A0A0M2NH32_9FIRM</name>
<dbReference type="STRING" id="270498.CHK_2752"/>
<evidence type="ECO:0000256" key="1">
    <source>
        <dbReference type="ARBA" id="ARBA00007452"/>
    </source>
</evidence>
<dbReference type="OrthoDB" id="9797083at2"/>
<keyword evidence="10" id="KW-1185">Reference proteome</keyword>
<dbReference type="InterPro" id="IPR037278">
    <property type="entry name" value="ARFGAP/RecO"/>
</dbReference>
<dbReference type="InterPro" id="IPR022572">
    <property type="entry name" value="DNA_rep/recomb_RecO_N"/>
</dbReference>
<feature type="domain" description="DNA replication/recombination mediator RecO N-terminal" evidence="8">
    <location>
        <begin position="3"/>
        <end position="66"/>
    </location>
</feature>
<keyword evidence="5 7" id="KW-0234">DNA repair</keyword>
<keyword evidence="3 7" id="KW-0227">DNA damage</keyword>
<dbReference type="HAMAP" id="MF_00201">
    <property type="entry name" value="RecO"/>
    <property type="match status" value="1"/>
</dbReference>
<evidence type="ECO:0000256" key="7">
    <source>
        <dbReference type="HAMAP-Rule" id="MF_00201"/>
    </source>
</evidence>
<evidence type="ECO:0000313" key="10">
    <source>
        <dbReference type="Proteomes" id="UP000034076"/>
    </source>
</evidence>
<organism evidence="9 10">
    <name type="scientific">Christensenella hongkongensis</name>
    <dbReference type="NCBI Taxonomy" id="270498"/>
    <lineage>
        <taxon>Bacteria</taxon>
        <taxon>Bacillati</taxon>
        <taxon>Bacillota</taxon>
        <taxon>Clostridia</taxon>
        <taxon>Christensenellales</taxon>
        <taxon>Christensenellaceae</taxon>
        <taxon>Christensenella</taxon>
    </lineage>
</organism>
<dbReference type="InterPro" id="IPR003717">
    <property type="entry name" value="RecO"/>
</dbReference>
<dbReference type="SUPFAM" id="SSF57863">
    <property type="entry name" value="ArfGap/RecO-like zinc finger"/>
    <property type="match status" value="1"/>
</dbReference>
<dbReference type="RefSeq" id="WP_046444550.1">
    <property type="nucleotide sequence ID" value="NZ_LAYJ01000123.1"/>
</dbReference>
<dbReference type="PANTHER" id="PTHR33991">
    <property type="entry name" value="DNA REPAIR PROTEIN RECO"/>
    <property type="match status" value="1"/>
</dbReference>
<reference evidence="9 10" key="1">
    <citation type="submission" date="2015-04" db="EMBL/GenBank/DDBJ databases">
        <title>Draft genome sequence of bacteremic isolate Catabacter hongkongensis type strain HKU16T.</title>
        <authorList>
            <person name="Lau S.K."/>
            <person name="Teng J.L."/>
            <person name="Huang Y."/>
            <person name="Curreem S.O."/>
            <person name="Tsui S.K."/>
            <person name="Woo P.C."/>
        </authorList>
    </citation>
    <scope>NUCLEOTIDE SEQUENCE [LARGE SCALE GENOMIC DNA]</scope>
    <source>
        <strain evidence="9 10">HKU16</strain>
    </source>
</reference>
<dbReference type="GO" id="GO:0006310">
    <property type="term" value="P:DNA recombination"/>
    <property type="evidence" value="ECO:0007669"/>
    <property type="project" value="UniProtKB-UniRule"/>
</dbReference>
<comment type="function">
    <text evidence="7">Involved in DNA repair and RecF pathway recombination.</text>
</comment>
<sequence>MEKHYCIVLRTTDYKDYDKILALFSRSHGRIDAQARGARRLKSEFGPIAQPLACGEFEFYKKNDKLFLTGALIRQEFYHIQNDYDKYMSACVMLELTDKLLQNADEYEDLFLTLIYALFAMEQGKLSYLQALAYFLARVVEMMGIFPAIGSCAVCGSPAQGPVAAFSFEEGGEICPQCSPHVKAVKVPRSVLLGLIILANTKPKEANGITLEERDARGVVKLLERYLDAMMEIKLKTMKCFHTNAERK</sequence>
<dbReference type="AlphaFoldDB" id="A0A0M2NH32"/>
<evidence type="ECO:0000256" key="6">
    <source>
        <dbReference type="ARBA" id="ARBA00033409"/>
    </source>
</evidence>
<dbReference type="SUPFAM" id="SSF50249">
    <property type="entry name" value="Nucleic acid-binding proteins"/>
    <property type="match status" value="1"/>
</dbReference>
<dbReference type="GO" id="GO:0006302">
    <property type="term" value="P:double-strand break repair"/>
    <property type="evidence" value="ECO:0007669"/>
    <property type="project" value="TreeGrafter"/>
</dbReference>
<comment type="caution">
    <text evidence="9">The sequence shown here is derived from an EMBL/GenBank/DDBJ whole genome shotgun (WGS) entry which is preliminary data.</text>
</comment>
<evidence type="ECO:0000259" key="8">
    <source>
        <dbReference type="Pfam" id="PF11967"/>
    </source>
</evidence>
<dbReference type="Gene3D" id="1.20.1440.120">
    <property type="entry name" value="Recombination protein O, C-terminal domain"/>
    <property type="match status" value="1"/>
</dbReference>
<dbReference type="InterPro" id="IPR012340">
    <property type="entry name" value="NA-bd_OB-fold"/>
</dbReference>
<dbReference type="Pfam" id="PF02565">
    <property type="entry name" value="RecO_C"/>
    <property type="match status" value="1"/>
</dbReference>
<dbReference type="Proteomes" id="UP000034076">
    <property type="component" value="Unassembled WGS sequence"/>
</dbReference>
<protein>
    <recommendedName>
        <fullName evidence="2 7">DNA repair protein RecO</fullName>
    </recommendedName>
    <alternativeName>
        <fullName evidence="6 7">Recombination protein O</fullName>
    </alternativeName>
</protein>
<gene>
    <name evidence="7" type="primary">recO</name>
    <name evidence="9" type="ORF">CHK_2752</name>
</gene>
<accession>A0A0M2NH32</accession>
<evidence type="ECO:0000256" key="4">
    <source>
        <dbReference type="ARBA" id="ARBA00023172"/>
    </source>
</evidence>
<dbReference type="EMBL" id="LAYJ01000123">
    <property type="protein sequence ID" value="KKI49732.1"/>
    <property type="molecule type" value="Genomic_DNA"/>
</dbReference>
<keyword evidence="4 7" id="KW-0233">DNA recombination</keyword>